<accession>A0A840D638</accession>
<dbReference type="InterPro" id="IPR025646">
    <property type="entry name" value="DUF4350"/>
</dbReference>
<sequence length="425" mass="49565">MKGSRWFIIGIIAFLILMFAVEYHLPKKFVWIPTFSHNDSQPFGCAVFDSVLSTSLPKGYALSKKSLYQLEQEDSSQVRGILVVSNDLMLPRVDVESILKLAERGNKIMLVSTRFGSILQDTLEFYCTYSYFNANTLKKRVSSLALERDTIYWVGDSVYSSNLYRFYPQFIASHFLRTDSLPQRKLVEKDLMKQTTYEITDSDTAKIHNAYHPLLAFSRPWGKGEVILVSTPLLFTNYGMLDGNNATYLYRLLSQMGDLPIIRTEGYMKESAQAELSPFRYLLSQPPLRWALYLTMLAILLFMLFTARRTQRVIPVMREPENKSLEFTELIGTLYAQKKDCADLVRKKYIYFSEELRRDIQVDLDEVIDEERQVRRIAQKTGMDVDELCRFFRELRPVLDNEKIIISDVEMKRYIDKMNEIVKQI</sequence>
<evidence type="ECO:0000259" key="2">
    <source>
        <dbReference type="Pfam" id="PF14258"/>
    </source>
</evidence>
<dbReference type="EMBL" id="JACIER010000020">
    <property type="protein sequence ID" value="MBB4045928.1"/>
    <property type="molecule type" value="Genomic_DNA"/>
</dbReference>
<feature type="transmembrane region" description="Helical" evidence="1">
    <location>
        <begin position="6"/>
        <end position="25"/>
    </location>
</feature>
<keyword evidence="1" id="KW-0472">Membrane</keyword>
<gene>
    <name evidence="3" type="ORF">GGR06_003753</name>
</gene>
<protein>
    <recommendedName>
        <fullName evidence="2">DUF4350 domain-containing protein</fullName>
    </recommendedName>
</protein>
<evidence type="ECO:0000256" key="1">
    <source>
        <dbReference type="SAM" id="Phobius"/>
    </source>
</evidence>
<proteinExistence type="predicted"/>
<feature type="transmembrane region" description="Helical" evidence="1">
    <location>
        <begin position="290"/>
        <end position="307"/>
    </location>
</feature>
<keyword evidence="4" id="KW-1185">Reference proteome</keyword>
<feature type="domain" description="DUF4350" evidence="2">
    <location>
        <begin position="38"/>
        <end position="253"/>
    </location>
</feature>
<dbReference type="Proteomes" id="UP000560658">
    <property type="component" value="Unassembled WGS sequence"/>
</dbReference>
<dbReference type="Pfam" id="PF14258">
    <property type="entry name" value="DUF4350"/>
    <property type="match status" value="1"/>
</dbReference>
<comment type="caution">
    <text evidence="3">The sequence shown here is derived from an EMBL/GenBank/DDBJ whole genome shotgun (WGS) entry which is preliminary data.</text>
</comment>
<dbReference type="AlphaFoldDB" id="A0A840D638"/>
<organism evidence="3 4">
    <name type="scientific">Bacteroides reticulotermitis</name>
    <dbReference type="NCBI Taxonomy" id="1133319"/>
    <lineage>
        <taxon>Bacteria</taxon>
        <taxon>Pseudomonadati</taxon>
        <taxon>Bacteroidota</taxon>
        <taxon>Bacteroidia</taxon>
        <taxon>Bacteroidales</taxon>
        <taxon>Bacteroidaceae</taxon>
        <taxon>Bacteroides</taxon>
    </lineage>
</organism>
<dbReference type="RefSeq" id="WP_044164888.1">
    <property type="nucleotide sequence ID" value="NZ_JACIER010000020.1"/>
</dbReference>
<name>A0A840D638_9BACE</name>
<keyword evidence="1" id="KW-0812">Transmembrane</keyword>
<keyword evidence="1" id="KW-1133">Transmembrane helix</keyword>
<evidence type="ECO:0000313" key="4">
    <source>
        <dbReference type="Proteomes" id="UP000560658"/>
    </source>
</evidence>
<evidence type="ECO:0000313" key="3">
    <source>
        <dbReference type="EMBL" id="MBB4045928.1"/>
    </source>
</evidence>
<reference evidence="3" key="1">
    <citation type="submission" date="2020-08" db="EMBL/GenBank/DDBJ databases">
        <title>Genomic Encyclopedia of Type Strains, Phase IV (KMG-IV): sequencing the most valuable type-strain genomes for metagenomic binning, comparative biology and taxonomic classification.</title>
        <authorList>
            <person name="Goeker M."/>
        </authorList>
    </citation>
    <scope>NUCLEOTIDE SEQUENCE [LARGE SCALE GENOMIC DNA]</scope>
    <source>
        <strain evidence="3">DSM 105720</strain>
    </source>
</reference>